<proteinExistence type="predicted"/>
<dbReference type="AlphaFoldDB" id="A0A022WA34"/>
<organism evidence="1">
    <name type="scientific">Trichophyton rubrum CBS 288.86</name>
    <dbReference type="NCBI Taxonomy" id="1215330"/>
    <lineage>
        <taxon>Eukaryota</taxon>
        <taxon>Fungi</taxon>
        <taxon>Dikarya</taxon>
        <taxon>Ascomycota</taxon>
        <taxon>Pezizomycotina</taxon>
        <taxon>Eurotiomycetes</taxon>
        <taxon>Eurotiomycetidae</taxon>
        <taxon>Onygenales</taxon>
        <taxon>Arthrodermataceae</taxon>
        <taxon>Trichophyton</taxon>
    </lineage>
</organism>
<dbReference type="Proteomes" id="UP000023758">
    <property type="component" value="Unassembled WGS sequence"/>
</dbReference>
<reference evidence="1" key="1">
    <citation type="submission" date="2014-02" db="EMBL/GenBank/DDBJ databases">
        <title>The Genome Sequence of Trichophyton rubrum (morphotype fischeri) CBS 288.86.</title>
        <authorList>
            <consortium name="The Broad Institute Genomics Platform"/>
            <person name="Cuomo C.A."/>
            <person name="White T.C."/>
            <person name="Graser Y."/>
            <person name="Martinez-Rossi N."/>
            <person name="Heitman J."/>
            <person name="Young S.K."/>
            <person name="Zeng Q."/>
            <person name="Gargeya S."/>
            <person name="Abouelleil A."/>
            <person name="Alvarado L."/>
            <person name="Chapman S.B."/>
            <person name="Gainer-Dewar J."/>
            <person name="Goldberg J."/>
            <person name="Griggs A."/>
            <person name="Gujja S."/>
            <person name="Hansen M."/>
            <person name="Howarth C."/>
            <person name="Imamovic A."/>
            <person name="Larimer J."/>
            <person name="Martinez D."/>
            <person name="Murphy C."/>
            <person name="Pearson M.D."/>
            <person name="Persinoti G."/>
            <person name="Poon T."/>
            <person name="Priest M."/>
            <person name="Roberts A.D."/>
            <person name="Saif S."/>
            <person name="Shea T.D."/>
            <person name="Sykes S.N."/>
            <person name="Wortman J."/>
            <person name="Nusbaum C."/>
            <person name="Birren B."/>
        </authorList>
    </citation>
    <scope>NUCLEOTIDE SEQUENCE [LARGE SCALE GENOMIC DNA]</scope>
    <source>
        <strain evidence="1">CBS 288.86</strain>
    </source>
</reference>
<evidence type="ECO:0000313" key="1">
    <source>
        <dbReference type="EMBL" id="EZF54996.1"/>
    </source>
</evidence>
<name>A0A022WA34_TRIRU</name>
<accession>A0A022WA34</accession>
<dbReference type="HOGENOM" id="CLU_2591499_0_0_1"/>
<sequence length="80" mass="8681">MVVPVERPWPSRRNKELHASNGADAGQWYRRQRASTALCTGPASLVKAVFCFSLGVLLVAGDYLLGCMLTTVDTYAPAPK</sequence>
<protein>
    <submittedName>
        <fullName evidence="1">Uncharacterized protein</fullName>
    </submittedName>
</protein>
<dbReference type="EMBL" id="KK207766">
    <property type="protein sequence ID" value="EZF54996.1"/>
    <property type="molecule type" value="Genomic_DNA"/>
</dbReference>
<gene>
    <name evidence="1" type="ORF">H103_02381</name>
</gene>